<evidence type="ECO:0000313" key="2">
    <source>
        <dbReference type="EMBL" id="KAL1588451.1"/>
    </source>
</evidence>
<dbReference type="AlphaFoldDB" id="A0AB34KW17"/>
<feature type="compositionally biased region" description="Low complexity" evidence="1">
    <location>
        <begin position="1"/>
        <end position="13"/>
    </location>
</feature>
<proteinExistence type="predicted"/>
<dbReference type="RefSeq" id="XP_069231556.1">
    <property type="nucleotide sequence ID" value="XM_069371557.1"/>
</dbReference>
<dbReference type="Proteomes" id="UP000803884">
    <property type="component" value="Unassembled WGS sequence"/>
</dbReference>
<name>A0AB34KW17_9PEZI</name>
<gene>
    <name evidence="2" type="ORF">WHR41_02951</name>
</gene>
<feature type="compositionally biased region" description="Polar residues" evidence="1">
    <location>
        <begin position="72"/>
        <end position="89"/>
    </location>
</feature>
<comment type="caution">
    <text evidence="2">The sequence shown here is derived from an EMBL/GenBank/DDBJ whole genome shotgun (WGS) entry which is preliminary data.</text>
</comment>
<feature type="compositionally biased region" description="Polar residues" evidence="1">
    <location>
        <begin position="35"/>
        <end position="54"/>
    </location>
</feature>
<evidence type="ECO:0000256" key="1">
    <source>
        <dbReference type="SAM" id="MobiDB-lite"/>
    </source>
</evidence>
<organism evidence="2 3">
    <name type="scientific">Cladosporium halotolerans</name>
    <dbReference type="NCBI Taxonomy" id="1052096"/>
    <lineage>
        <taxon>Eukaryota</taxon>
        <taxon>Fungi</taxon>
        <taxon>Dikarya</taxon>
        <taxon>Ascomycota</taxon>
        <taxon>Pezizomycotina</taxon>
        <taxon>Dothideomycetes</taxon>
        <taxon>Dothideomycetidae</taxon>
        <taxon>Cladosporiales</taxon>
        <taxon>Cladosporiaceae</taxon>
        <taxon>Cladosporium</taxon>
    </lineage>
</organism>
<sequence>MADEPTSTSQSPPRTRRSSFAGQTFADIFGGSGRQSGSAPRNVPSNNGDAQQGQYPGPITTAAAQAQRRRMSLTTLGLSGSPTAQSPFSSMRGRRESFSSANSGSIDESAIEDEFASRDQPTTPFARRMSFGARAMRDIRSSTGGSGGGGDGSPPANGEGFNWSENLRSRAERTTSISGASGGGGGGGVGLPLGSNNHARAKSVATMEAPVREIPAQPKVSKKPDHFQERILKGDFYMD</sequence>
<feature type="region of interest" description="Disordered" evidence="1">
    <location>
        <begin position="1"/>
        <end position="209"/>
    </location>
</feature>
<dbReference type="GeneID" id="96004395"/>
<accession>A0AB34KW17</accession>
<dbReference type="EMBL" id="JAAQHG020000007">
    <property type="protein sequence ID" value="KAL1588451.1"/>
    <property type="molecule type" value="Genomic_DNA"/>
</dbReference>
<keyword evidence="3" id="KW-1185">Reference proteome</keyword>
<feature type="compositionally biased region" description="Gly residues" evidence="1">
    <location>
        <begin position="180"/>
        <end position="191"/>
    </location>
</feature>
<protein>
    <submittedName>
        <fullName evidence="2">Uncharacterized protein</fullName>
    </submittedName>
</protein>
<reference evidence="2 3" key="1">
    <citation type="journal article" date="2020" name="Microbiol. Resour. Announc.">
        <title>Draft Genome Sequence of a Cladosporium Species Isolated from the Mesophotic Ascidian Didemnum maculosum.</title>
        <authorList>
            <person name="Gioti A."/>
            <person name="Siaperas R."/>
            <person name="Nikolaivits E."/>
            <person name="Le Goff G."/>
            <person name="Ouazzani J."/>
            <person name="Kotoulas G."/>
            <person name="Topakas E."/>
        </authorList>
    </citation>
    <scope>NUCLEOTIDE SEQUENCE [LARGE SCALE GENOMIC DNA]</scope>
    <source>
        <strain evidence="2 3">TM138-S3</strain>
    </source>
</reference>
<evidence type="ECO:0000313" key="3">
    <source>
        <dbReference type="Proteomes" id="UP000803884"/>
    </source>
</evidence>